<proteinExistence type="predicted"/>
<dbReference type="EMBL" id="BGKA01000048">
    <property type="protein sequence ID" value="GBH15414.1"/>
    <property type="molecule type" value="Genomic_DNA"/>
</dbReference>
<comment type="caution">
    <text evidence="2">The sequence shown here is derived from an EMBL/GenBank/DDBJ whole genome shotgun (WGS) entry which is preliminary data.</text>
</comment>
<dbReference type="AlphaFoldDB" id="A0AAN4Q102"/>
<feature type="compositionally biased region" description="Polar residues" evidence="1">
    <location>
        <begin position="84"/>
        <end position="96"/>
    </location>
</feature>
<evidence type="ECO:0000313" key="2">
    <source>
        <dbReference type="EMBL" id="GBH15414.1"/>
    </source>
</evidence>
<feature type="compositionally biased region" description="Basic and acidic residues" evidence="1">
    <location>
        <begin position="97"/>
        <end position="112"/>
    </location>
</feature>
<accession>A0AAN4Q102</accession>
<organism evidence="2 3">
    <name type="scientific">Pseudomonas syringae pv. actinidiae</name>
    <dbReference type="NCBI Taxonomy" id="103796"/>
    <lineage>
        <taxon>Bacteria</taxon>
        <taxon>Pseudomonadati</taxon>
        <taxon>Pseudomonadota</taxon>
        <taxon>Gammaproteobacteria</taxon>
        <taxon>Pseudomonadales</taxon>
        <taxon>Pseudomonadaceae</taxon>
        <taxon>Pseudomonas</taxon>
        <taxon>Pseudomonas syringae</taxon>
    </lineage>
</organism>
<sequence length="124" mass="13981">MAIQKNKKHGVEHGDFDIQLDQRSKAIDGFSEIHRLGVEVHFFDFGVGSHHGGGLAPEKNWEHSIKLQLSAWNVGFMRRLPRLRNSTGHRGQTGSANRKEHGQSERIGHAADHQIRRRLASASF</sequence>
<evidence type="ECO:0000256" key="1">
    <source>
        <dbReference type="SAM" id="MobiDB-lite"/>
    </source>
</evidence>
<gene>
    <name evidence="2" type="ORF">KPSA3_01340</name>
</gene>
<feature type="region of interest" description="Disordered" evidence="1">
    <location>
        <begin position="83"/>
        <end position="112"/>
    </location>
</feature>
<evidence type="ECO:0000313" key="3">
    <source>
        <dbReference type="Proteomes" id="UP000248291"/>
    </source>
</evidence>
<name>A0AAN4Q102_PSESF</name>
<reference evidence="2 3" key="1">
    <citation type="submission" date="2018-04" db="EMBL/GenBank/DDBJ databases">
        <title>Draft genome sequence of Pseudomonas syringae pv. actinidiae biovar 3 strains isolated from kiwifruit in Kagawa prefecture.</title>
        <authorList>
            <person name="Tabuchi M."/>
            <person name="Saito M."/>
            <person name="Fujiwara S."/>
            <person name="Sasa N."/>
            <person name="Akimitsu K."/>
            <person name="Gomi K."/>
            <person name="Konishi-Sugita S."/>
            <person name="Hamano K."/>
            <person name="Kataoka I."/>
        </authorList>
    </citation>
    <scope>NUCLEOTIDE SEQUENCE [LARGE SCALE GENOMIC DNA]</scope>
    <source>
        <strain evidence="2 3">MAFF212211</strain>
    </source>
</reference>
<protein>
    <submittedName>
        <fullName evidence="2">3-dehydroquinate synthetase</fullName>
    </submittedName>
</protein>
<dbReference type="Proteomes" id="UP000248291">
    <property type="component" value="Unassembled WGS sequence"/>
</dbReference>